<dbReference type="AlphaFoldDB" id="A0A1J4KGQ6"/>
<gene>
    <name evidence="1" type="ORF">TRFO_22927</name>
</gene>
<name>A0A1J4KGQ6_9EUKA</name>
<dbReference type="GeneID" id="94837562"/>
<protein>
    <submittedName>
        <fullName evidence="1">Uncharacterized protein</fullName>
    </submittedName>
</protein>
<comment type="caution">
    <text evidence="1">The sequence shown here is derived from an EMBL/GenBank/DDBJ whole genome shotgun (WGS) entry which is preliminary data.</text>
</comment>
<dbReference type="VEuPathDB" id="TrichDB:TRFO_22927"/>
<reference evidence="1" key="1">
    <citation type="submission" date="2016-10" db="EMBL/GenBank/DDBJ databases">
        <authorList>
            <person name="Benchimol M."/>
            <person name="Almeida L.G."/>
            <person name="Vasconcelos A.T."/>
            <person name="Perreira-Neves A."/>
            <person name="Rosa I.A."/>
            <person name="Tasca T."/>
            <person name="Bogo M.R."/>
            <person name="de Souza W."/>
        </authorList>
    </citation>
    <scope>NUCLEOTIDE SEQUENCE [LARGE SCALE GENOMIC DNA]</scope>
    <source>
        <strain evidence="1">K</strain>
    </source>
</reference>
<organism evidence="1 2">
    <name type="scientific">Tritrichomonas foetus</name>
    <dbReference type="NCBI Taxonomy" id="1144522"/>
    <lineage>
        <taxon>Eukaryota</taxon>
        <taxon>Metamonada</taxon>
        <taxon>Parabasalia</taxon>
        <taxon>Tritrichomonadida</taxon>
        <taxon>Tritrichomonadidae</taxon>
        <taxon>Tritrichomonas</taxon>
    </lineage>
</organism>
<dbReference type="Proteomes" id="UP000179807">
    <property type="component" value="Unassembled WGS sequence"/>
</dbReference>
<evidence type="ECO:0000313" key="1">
    <source>
        <dbReference type="EMBL" id="OHT08509.1"/>
    </source>
</evidence>
<evidence type="ECO:0000313" key="2">
    <source>
        <dbReference type="Proteomes" id="UP000179807"/>
    </source>
</evidence>
<accession>A0A1J4KGQ6</accession>
<proteinExistence type="predicted"/>
<dbReference type="RefSeq" id="XP_068361645.1">
    <property type="nucleotide sequence ID" value="XM_068502858.1"/>
</dbReference>
<keyword evidence="2" id="KW-1185">Reference proteome</keyword>
<sequence length="263" mass="30040">MIEEEIELTLILDEKVRHKVLVPKKAPVSTLSNILHDSLLGYSPSTATGQNKGQLQGEITNSLQTCFVHDGRILQPSLSFAFYHISDCATVYAIPHSNLCSHQHSSKSKPTNIHSKSCILSKKKLSRLYPIYHYHLSKHGNLSNFGYSHLTNYSNFNICTICGKLEYVNICNVCRFCCRQNHNIGDGNNFEVDVNNKLEECKIRDKRFNMISKSKRFNIAMQKRILNSIECFSNDDKRERTNDYTNIPTNGCINNQPLPIAWK</sequence>
<dbReference type="EMBL" id="MLAK01000665">
    <property type="protein sequence ID" value="OHT08509.1"/>
    <property type="molecule type" value="Genomic_DNA"/>
</dbReference>